<dbReference type="InterPro" id="IPR012340">
    <property type="entry name" value="NA-bd_OB-fold"/>
</dbReference>
<feature type="transmembrane region" description="Helical" evidence="4">
    <location>
        <begin position="115"/>
        <end position="136"/>
    </location>
</feature>
<keyword evidence="1" id="KW-0597">Phosphoprotein</keyword>
<comment type="caution">
    <text evidence="6">The sequence shown here is derived from an EMBL/GenBank/DDBJ whole genome shotgun (WGS) entry which is preliminary data.</text>
</comment>
<dbReference type="GO" id="GO:0043488">
    <property type="term" value="P:regulation of mRNA stability"/>
    <property type="evidence" value="ECO:0007669"/>
    <property type="project" value="TreeGrafter"/>
</dbReference>
<keyword evidence="4" id="KW-1133">Transmembrane helix</keyword>
<keyword evidence="4" id="KW-0812">Transmembrane</keyword>
<feature type="region of interest" description="Disordered" evidence="3">
    <location>
        <begin position="88"/>
        <end position="108"/>
    </location>
</feature>
<evidence type="ECO:0000259" key="5">
    <source>
        <dbReference type="PROSITE" id="PS51857"/>
    </source>
</evidence>
<proteinExistence type="predicted"/>
<dbReference type="PROSITE" id="PS00352">
    <property type="entry name" value="CSD_1"/>
    <property type="match status" value="1"/>
</dbReference>
<evidence type="ECO:0000256" key="3">
    <source>
        <dbReference type="SAM" id="MobiDB-lite"/>
    </source>
</evidence>
<dbReference type="InterPro" id="IPR019844">
    <property type="entry name" value="CSD_CS"/>
</dbReference>
<dbReference type="PROSITE" id="PS51857">
    <property type="entry name" value="CSD_2"/>
    <property type="match status" value="1"/>
</dbReference>
<dbReference type="AlphaFoldDB" id="A0A4Q9QEW1"/>
<keyword evidence="7" id="KW-1185">Reference proteome</keyword>
<reference evidence="6 7" key="1">
    <citation type="submission" date="2018-06" db="EMBL/GenBank/DDBJ databases">
        <title>Three novel Pseudomonas species isolated from symptomatic oak.</title>
        <authorList>
            <person name="Bueno-Gonzalez V."/>
            <person name="Brady C."/>
        </authorList>
    </citation>
    <scope>NUCLEOTIDE SEQUENCE [LARGE SCALE GENOMIC DNA]</scope>
    <source>
        <strain evidence="6 7">P9A</strain>
    </source>
</reference>
<dbReference type="InterPro" id="IPR011129">
    <property type="entry name" value="CSD"/>
</dbReference>
<keyword evidence="4" id="KW-0472">Membrane</keyword>
<protein>
    <submittedName>
        <fullName evidence="6">DUF1294 domain-containing protein</fullName>
    </submittedName>
</protein>
<evidence type="ECO:0000256" key="1">
    <source>
        <dbReference type="ARBA" id="ARBA00022553"/>
    </source>
</evidence>
<dbReference type="InterPro" id="IPR052069">
    <property type="entry name" value="Ca-reg_mRNA-binding_domain"/>
</dbReference>
<dbReference type="Proteomes" id="UP000292302">
    <property type="component" value="Unassembled WGS sequence"/>
</dbReference>
<dbReference type="GO" id="GO:0005829">
    <property type="term" value="C:cytosol"/>
    <property type="evidence" value="ECO:0007669"/>
    <property type="project" value="UniProtKB-ARBA"/>
</dbReference>
<gene>
    <name evidence="6" type="ORF">DNK06_24680</name>
</gene>
<feature type="transmembrane region" description="Helical" evidence="4">
    <location>
        <begin position="142"/>
        <end position="160"/>
    </location>
</feature>
<evidence type="ECO:0000256" key="4">
    <source>
        <dbReference type="SAM" id="Phobius"/>
    </source>
</evidence>
<comment type="subcellular location">
    <subcellularLocation>
        <location evidence="2">Cytoplasm</location>
    </subcellularLocation>
</comment>
<feature type="transmembrane region" description="Helical" evidence="4">
    <location>
        <begin position="208"/>
        <end position="231"/>
    </location>
</feature>
<dbReference type="Pfam" id="PF00313">
    <property type="entry name" value="CSD"/>
    <property type="match status" value="1"/>
</dbReference>
<dbReference type="RefSeq" id="WP_131182610.1">
    <property type="nucleotide sequence ID" value="NZ_QJUI01000042.1"/>
</dbReference>
<dbReference type="PANTHER" id="PTHR12962">
    <property type="entry name" value="CALCIUM-REGULATED HEAT STABLE PROTEIN CRHSP-24-RELATED"/>
    <property type="match status" value="1"/>
</dbReference>
<evidence type="ECO:0000313" key="6">
    <source>
        <dbReference type="EMBL" id="TBU71196.1"/>
    </source>
</evidence>
<organism evidence="6 7">
    <name type="scientific">Phytopseudomonas daroniae</name>
    <dbReference type="NCBI Taxonomy" id="2487519"/>
    <lineage>
        <taxon>Bacteria</taxon>
        <taxon>Pseudomonadati</taxon>
        <taxon>Pseudomonadota</taxon>
        <taxon>Gammaproteobacteria</taxon>
        <taxon>Pseudomonadales</taxon>
        <taxon>Pseudomonadaceae</taxon>
        <taxon>Phytopseudomonas</taxon>
    </lineage>
</organism>
<dbReference type="EMBL" id="QJUI01000042">
    <property type="protein sequence ID" value="TBU71196.1"/>
    <property type="molecule type" value="Genomic_DNA"/>
</dbReference>
<dbReference type="Pfam" id="PF06961">
    <property type="entry name" value="DUF1294"/>
    <property type="match status" value="1"/>
</dbReference>
<dbReference type="InterPro" id="IPR010718">
    <property type="entry name" value="DUF1294"/>
</dbReference>
<evidence type="ECO:0000313" key="7">
    <source>
        <dbReference type="Proteomes" id="UP000292302"/>
    </source>
</evidence>
<accession>A0A4Q9QEW1</accession>
<evidence type="ECO:0000256" key="2">
    <source>
        <dbReference type="RuleBase" id="RU000408"/>
    </source>
</evidence>
<dbReference type="PANTHER" id="PTHR12962:SF1">
    <property type="entry name" value="COLD SHOCK DOMAIN-CONTAINING PROTEIN CG9705"/>
    <property type="match status" value="1"/>
</dbReference>
<dbReference type="CDD" id="cd04458">
    <property type="entry name" value="CSP_CDS"/>
    <property type="match status" value="1"/>
</dbReference>
<dbReference type="SUPFAM" id="SSF50249">
    <property type="entry name" value="Nucleic acid-binding proteins"/>
    <property type="match status" value="1"/>
</dbReference>
<dbReference type="GO" id="GO:0003730">
    <property type="term" value="F:mRNA 3'-UTR binding"/>
    <property type="evidence" value="ECO:0007669"/>
    <property type="project" value="TreeGrafter"/>
</dbReference>
<dbReference type="Gene3D" id="2.40.50.140">
    <property type="entry name" value="Nucleic acid-binding proteins"/>
    <property type="match status" value="1"/>
</dbReference>
<dbReference type="OrthoDB" id="72963at2"/>
<sequence length="244" mass="27059">MQTKEQAGRIKSWNDDKGFGFIQPAAGGTEVFAHISAMRGDRRPSSGDQVLFVAGRDERGRLRAEHLRLAGELVIDQPQVRVKPRAAASIGKTQPAARSRARNARQASGGLRNPAAKLMVFAALCSLPVFGALRWLAEGQNIWPLLLYPLASVLCFILYWSDKSSAQQNRQRISENTLHLFELAGGWPGALLAQQAFRHKTRKVSYQLLFWIIVASHQLFWVDQLLLSGVYTGGWLRGLGMALL</sequence>
<dbReference type="InterPro" id="IPR002059">
    <property type="entry name" value="CSP_DNA-bd"/>
</dbReference>
<dbReference type="SMART" id="SM00357">
    <property type="entry name" value="CSP"/>
    <property type="match status" value="1"/>
</dbReference>
<name>A0A4Q9QEW1_9GAMM</name>
<feature type="domain" description="CSD" evidence="5">
    <location>
        <begin position="5"/>
        <end position="69"/>
    </location>
</feature>